<comment type="caution">
    <text evidence="2">The sequence shown here is derived from an EMBL/GenBank/DDBJ whole genome shotgun (WGS) entry which is preliminary data.</text>
</comment>
<evidence type="ECO:0000313" key="3">
    <source>
        <dbReference type="Proteomes" id="UP001228905"/>
    </source>
</evidence>
<sequence>MDISVVKPLELTGIAVERWAELQAANPAFDTPFLSPYWARAVEAAQGEKSGLRVAVIGDNDGFLAVRKGAFTAIPAGAPMNDYQGVVTAPGVEVDAVKLVQALGVGRLDFSHMLEDQAAFAPFSRGKSFSWVIDVAGGYEAYEADRRAQTSCLKDIDKKRRKVERELGPVTFTAYSRSRTDLDQLIAWKRGQWQATGQTDLFDTPWTLRLLGSLFESRQPDFGGVLFTLHIGDRLAAAQLDLRGNRTIHSWIIAHDAEFERYSPGLILFQDILRWMDTTPYSSLDLGAGDYRFKRELSNAQRFVSHGFVGVASPAALVRQAAYGIRAAAESLPLGQFSELPGKAMRRLDLMRGLR</sequence>
<proteinExistence type="predicted"/>
<keyword evidence="3" id="KW-1185">Reference proteome</keyword>
<dbReference type="Pfam" id="PF13480">
    <property type="entry name" value="Acetyltransf_6"/>
    <property type="match status" value="1"/>
</dbReference>
<reference evidence="2 3" key="1">
    <citation type="submission" date="2023-07" db="EMBL/GenBank/DDBJ databases">
        <title>Genomic Encyclopedia of Type Strains, Phase IV (KMG-IV): sequencing the most valuable type-strain genomes for metagenomic binning, comparative biology and taxonomic classification.</title>
        <authorList>
            <person name="Goeker M."/>
        </authorList>
    </citation>
    <scope>NUCLEOTIDE SEQUENCE [LARGE SCALE GENOMIC DNA]</scope>
    <source>
        <strain evidence="2 3">DSM 18695</strain>
    </source>
</reference>
<organism evidence="2 3">
    <name type="scientific">Caulobacter ginsengisoli</name>
    <dbReference type="NCBI Taxonomy" id="400775"/>
    <lineage>
        <taxon>Bacteria</taxon>
        <taxon>Pseudomonadati</taxon>
        <taxon>Pseudomonadota</taxon>
        <taxon>Alphaproteobacteria</taxon>
        <taxon>Caulobacterales</taxon>
        <taxon>Caulobacteraceae</taxon>
        <taxon>Caulobacter</taxon>
    </lineage>
</organism>
<feature type="domain" description="BioF2-like acetyltransferase" evidence="1">
    <location>
        <begin position="152"/>
        <end position="295"/>
    </location>
</feature>
<gene>
    <name evidence="2" type="ORF">QO010_003242</name>
</gene>
<protein>
    <submittedName>
        <fullName evidence="2">CelD/BcsL family acetyltransferase involved in cellulose biosynthesis</fullName>
    </submittedName>
</protein>
<accession>A0ABU0ITX9</accession>
<dbReference type="Proteomes" id="UP001228905">
    <property type="component" value="Unassembled WGS sequence"/>
</dbReference>
<dbReference type="SUPFAM" id="SSF55729">
    <property type="entry name" value="Acyl-CoA N-acyltransferases (Nat)"/>
    <property type="match status" value="1"/>
</dbReference>
<dbReference type="RefSeq" id="WP_307350775.1">
    <property type="nucleotide sequence ID" value="NZ_JAUSVS010000006.1"/>
</dbReference>
<evidence type="ECO:0000259" key="1">
    <source>
        <dbReference type="Pfam" id="PF13480"/>
    </source>
</evidence>
<name>A0ABU0ITX9_9CAUL</name>
<dbReference type="InterPro" id="IPR038740">
    <property type="entry name" value="BioF2-like_GNAT_dom"/>
</dbReference>
<dbReference type="EMBL" id="JAUSVS010000006">
    <property type="protein sequence ID" value="MDQ0465455.1"/>
    <property type="molecule type" value="Genomic_DNA"/>
</dbReference>
<evidence type="ECO:0000313" key="2">
    <source>
        <dbReference type="EMBL" id="MDQ0465455.1"/>
    </source>
</evidence>
<dbReference type="InterPro" id="IPR016181">
    <property type="entry name" value="Acyl_CoA_acyltransferase"/>
</dbReference>